<sequence length="227" mass="25246">MCKHAQCSEPFYASAVREAIQSDSASSSDEKRKMMEMLNRFERGDTEGDSGEGSTMNGIEELLKGMGGLSQDDEGRDVEDDDGDGDEDEFEALEALRAQLSDDANLEAADKLIFLRNIRQPENMDMQDLVNLLPPTHRDHFLTLLSNPDSDHVQRLLDSLDESDRHEVESESSPGFLSERQQTEEVEEGAGATSDTRIPSIPESAPAVVPLSEHRDSRLPRARIEEL</sequence>
<reference evidence="1" key="1">
    <citation type="submission" date="2023-04" db="EMBL/GenBank/DDBJ databases">
        <title>Draft Genome sequencing of Naganishia species isolated from polar environments using Oxford Nanopore Technology.</title>
        <authorList>
            <person name="Leo P."/>
            <person name="Venkateswaran K."/>
        </authorList>
    </citation>
    <scope>NUCLEOTIDE SEQUENCE</scope>
    <source>
        <strain evidence="1">MNA-CCFEE 5261</strain>
    </source>
</reference>
<evidence type="ECO:0000313" key="1">
    <source>
        <dbReference type="EMBL" id="KAJ9110321.1"/>
    </source>
</evidence>
<proteinExistence type="predicted"/>
<dbReference type="EMBL" id="JASBWR010000013">
    <property type="protein sequence ID" value="KAJ9110321.1"/>
    <property type="molecule type" value="Genomic_DNA"/>
</dbReference>
<protein>
    <submittedName>
        <fullName evidence="1">Uncharacterized protein</fullName>
    </submittedName>
</protein>
<gene>
    <name evidence="1" type="ORF">QFC19_001724</name>
</gene>
<evidence type="ECO:0000313" key="2">
    <source>
        <dbReference type="Proteomes" id="UP001241377"/>
    </source>
</evidence>
<organism evidence="1 2">
    <name type="scientific">Naganishia cerealis</name>
    <dbReference type="NCBI Taxonomy" id="610337"/>
    <lineage>
        <taxon>Eukaryota</taxon>
        <taxon>Fungi</taxon>
        <taxon>Dikarya</taxon>
        <taxon>Basidiomycota</taxon>
        <taxon>Agaricomycotina</taxon>
        <taxon>Tremellomycetes</taxon>
        <taxon>Filobasidiales</taxon>
        <taxon>Filobasidiaceae</taxon>
        <taxon>Naganishia</taxon>
    </lineage>
</organism>
<dbReference type="Proteomes" id="UP001241377">
    <property type="component" value="Unassembled WGS sequence"/>
</dbReference>
<name>A0ACC2WHM5_9TREE</name>
<keyword evidence="2" id="KW-1185">Reference proteome</keyword>
<accession>A0ACC2WHM5</accession>
<comment type="caution">
    <text evidence="1">The sequence shown here is derived from an EMBL/GenBank/DDBJ whole genome shotgun (WGS) entry which is preliminary data.</text>
</comment>